<proteinExistence type="predicted"/>
<evidence type="ECO:0000313" key="1">
    <source>
        <dbReference type="EMBL" id="KAI3665449.1"/>
    </source>
</evidence>
<protein>
    <submittedName>
        <fullName evidence="1">Uncharacterized protein</fullName>
    </submittedName>
</protein>
<evidence type="ECO:0000313" key="2">
    <source>
        <dbReference type="Proteomes" id="UP001055879"/>
    </source>
</evidence>
<reference evidence="1 2" key="2">
    <citation type="journal article" date="2022" name="Mol. Ecol. Resour.">
        <title>The genomes of chicory, endive, great burdock and yacon provide insights into Asteraceae paleo-polyploidization history and plant inulin production.</title>
        <authorList>
            <person name="Fan W."/>
            <person name="Wang S."/>
            <person name="Wang H."/>
            <person name="Wang A."/>
            <person name="Jiang F."/>
            <person name="Liu H."/>
            <person name="Zhao H."/>
            <person name="Xu D."/>
            <person name="Zhang Y."/>
        </authorList>
    </citation>
    <scope>NUCLEOTIDE SEQUENCE [LARGE SCALE GENOMIC DNA]</scope>
    <source>
        <strain evidence="2">cv. Niubang</strain>
    </source>
</reference>
<comment type="caution">
    <text evidence="1">The sequence shown here is derived from an EMBL/GenBank/DDBJ whole genome shotgun (WGS) entry which is preliminary data.</text>
</comment>
<name>A0ACB8XF16_ARCLA</name>
<gene>
    <name evidence="1" type="ORF">L6452_44076</name>
</gene>
<dbReference type="EMBL" id="CM042064">
    <property type="protein sequence ID" value="KAI3665449.1"/>
    <property type="molecule type" value="Genomic_DNA"/>
</dbReference>
<accession>A0ACB8XF16</accession>
<keyword evidence="2" id="KW-1185">Reference proteome</keyword>
<sequence>MSPVVGEKRSLSVNEEKSYEKRNQTLMSLRQRSIYLFDSILGSSLQVSSNSTRAATNTGHRMDLSAEWGTCLRLQWRDGGLYRKTMKNFVFIFLLNGVEYHHEGGRWRCRKPRRGRRRCIMKMMSEGEAAMGEELKHTLPCPQDRSIRDASRSRITSITQLR</sequence>
<organism evidence="1 2">
    <name type="scientific">Arctium lappa</name>
    <name type="common">Greater burdock</name>
    <name type="synonym">Lappa major</name>
    <dbReference type="NCBI Taxonomy" id="4217"/>
    <lineage>
        <taxon>Eukaryota</taxon>
        <taxon>Viridiplantae</taxon>
        <taxon>Streptophyta</taxon>
        <taxon>Embryophyta</taxon>
        <taxon>Tracheophyta</taxon>
        <taxon>Spermatophyta</taxon>
        <taxon>Magnoliopsida</taxon>
        <taxon>eudicotyledons</taxon>
        <taxon>Gunneridae</taxon>
        <taxon>Pentapetalae</taxon>
        <taxon>asterids</taxon>
        <taxon>campanulids</taxon>
        <taxon>Asterales</taxon>
        <taxon>Asteraceae</taxon>
        <taxon>Carduoideae</taxon>
        <taxon>Cardueae</taxon>
        <taxon>Arctiinae</taxon>
        <taxon>Arctium</taxon>
    </lineage>
</organism>
<dbReference type="Proteomes" id="UP001055879">
    <property type="component" value="Linkage Group LG18"/>
</dbReference>
<reference evidence="2" key="1">
    <citation type="journal article" date="2022" name="Mol. Ecol. Resour.">
        <title>The genomes of chicory, endive, great burdock and yacon provide insights into Asteraceae palaeo-polyploidization history and plant inulin production.</title>
        <authorList>
            <person name="Fan W."/>
            <person name="Wang S."/>
            <person name="Wang H."/>
            <person name="Wang A."/>
            <person name="Jiang F."/>
            <person name="Liu H."/>
            <person name="Zhao H."/>
            <person name="Xu D."/>
            <person name="Zhang Y."/>
        </authorList>
    </citation>
    <scope>NUCLEOTIDE SEQUENCE [LARGE SCALE GENOMIC DNA]</scope>
    <source>
        <strain evidence="2">cv. Niubang</strain>
    </source>
</reference>